<keyword evidence="3" id="KW-1185">Reference proteome</keyword>
<evidence type="ECO:0000259" key="1">
    <source>
        <dbReference type="Pfam" id="PF07728"/>
    </source>
</evidence>
<reference evidence="2 3" key="1">
    <citation type="submission" date="2017-03" db="EMBL/GenBank/DDBJ databases">
        <title>Complete genome sequence of Candidatus 'Thiodictyon syntrophicum' sp. nov. strain Cad16T, a photolithoautotroph purple sulfur bacterium isolated from an alpine meromictic lake.</title>
        <authorList>
            <person name="Luedin S.M."/>
            <person name="Pothier J.F."/>
            <person name="Danza F."/>
            <person name="Storelli N."/>
            <person name="Wittwer M."/>
            <person name="Tonolla M."/>
        </authorList>
    </citation>
    <scope>NUCLEOTIDE SEQUENCE [LARGE SCALE GENOMIC DNA]</scope>
    <source>
        <strain evidence="2 3">Cad16T</strain>
    </source>
</reference>
<evidence type="ECO:0000313" key="3">
    <source>
        <dbReference type="Proteomes" id="UP000232638"/>
    </source>
</evidence>
<dbReference type="Gene3D" id="3.40.50.300">
    <property type="entry name" value="P-loop containing nucleotide triphosphate hydrolases"/>
    <property type="match status" value="1"/>
</dbReference>
<dbReference type="Pfam" id="PF07728">
    <property type="entry name" value="AAA_5"/>
    <property type="match status" value="1"/>
</dbReference>
<dbReference type="GO" id="GO:0016887">
    <property type="term" value="F:ATP hydrolysis activity"/>
    <property type="evidence" value="ECO:0007669"/>
    <property type="project" value="InterPro"/>
</dbReference>
<dbReference type="SUPFAM" id="SSF52540">
    <property type="entry name" value="P-loop containing nucleoside triphosphate hydrolases"/>
    <property type="match status" value="1"/>
</dbReference>
<dbReference type="EMBL" id="CP020370">
    <property type="protein sequence ID" value="AUB83964.1"/>
    <property type="molecule type" value="Genomic_DNA"/>
</dbReference>
<dbReference type="InterPro" id="IPR027417">
    <property type="entry name" value="P-loop_NTPase"/>
</dbReference>
<accession>A0A2K8UEG6</accession>
<dbReference type="OrthoDB" id="9783370at2"/>
<dbReference type="KEGG" id="tsy:THSYN_25545"/>
<feature type="domain" description="ATPase dynein-related AAA" evidence="1">
    <location>
        <begin position="46"/>
        <end position="92"/>
    </location>
</feature>
<dbReference type="GO" id="GO:0005524">
    <property type="term" value="F:ATP binding"/>
    <property type="evidence" value="ECO:0007669"/>
    <property type="project" value="InterPro"/>
</dbReference>
<evidence type="ECO:0000313" key="2">
    <source>
        <dbReference type="EMBL" id="AUB83964.1"/>
    </source>
</evidence>
<dbReference type="Proteomes" id="UP000232638">
    <property type="component" value="Chromosome"/>
</dbReference>
<name>A0A2K8UEG6_9GAMM</name>
<dbReference type="RefSeq" id="WP_100921636.1">
    <property type="nucleotide sequence ID" value="NZ_CP020370.1"/>
</dbReference>
<dbReference type="AlphaFoldDB" id="A0A2K8UEG6"/>
<protein>
    <recommendedName>
        <fullName evidence="1">ATPase dynein-related AAA domain-containing protein</fullName>
    </recommendedName>
</protein>
<proteinExistence type="predicted"/>
<gene>
    <name evidence="2" type="ORF">THSYN_25545</name>
</gene>
<sequence length="138" mass="14759">MTEIPQIPVGERLTLPAVGPWPESCHVFAEPDAYAIAAAIAAGRPLLVRGEPGVGKSQLARAAAVVCGRLFVSEVVHSRSEPQDLQWRFDAVARLGEAQALDAARVEDVGPALNPLRYLSPGVLWWTFEHDRAPDGGG</sequence>
<dbReference type="InterPro" id="IPR011704">
    <property type="entry name" value="ATPase_dyneun-rel_AAA"/>
</dbReference>
<organism evidence="2 3">
    <name type="scientific">Candidatus Thiodictyon syntrophicum</name>
    <dbReference type="NCBI Taxonomy" id="1166950"/>
    <lineage>
        <taxon>Bacteria</taxon>
        <taxon>Pseudomonadati</taxon>
        <taxon>Pseudomonadota</taxon>
        <taxon>Gammaproteobacteria</taxon>
        <taxon>Chromatiales</taxon>
        <taxon>Chromatiaceae</taxon>
        <taxon>Thiodictyon</taxon>
    </lineage>
</organism>